<dbReference type="GeneID" id="92085689"/>
<dbReference type="EMBL" id="JAQQWL010000002">
    <property type="protein sequence ID" value="KAK8086243.1"/>
    <property type="molecule type" value="Genomic_DNA"/>
</dbReference>
<dbReference type="Proteomes" id="UP001480595">
    <property type="component" value="Unassembled WGS sequence"/>
</dbReference>
<accession>A0ABR1WSW1</accession>
<keyword evidence="2" id="KW-1185">Reference proteome</keyword>
<dbReference type="RefSeq" id="XP_066720767.1">
    <property type="nucleotide sequence ID" value="XM_066852626.1"/>
</dbReference>
<organism evidence="1 2">
    <name type="scientific">Apiospora phragmitis</name>
    <dbReference type="NCBI Taxonomy" id="2905665"/>
    <lineage>
        <taxon>Eukaryota</taxon>
        <taxon>Fungi</taxon>
        <taxon>Dikarya</taxon>
        <taxon>Ascomycota</taxon>
        <taxon>Pezizomycotina</taxon>
        <taxon>Sordariomycetes</taxon>
        <taxon>Xylariomycetidae</taxon>
        <taxon>Amphisphaeriales</taxon>
        <taxon>Apiosporaceae</taxon>
        <taxon>Apiospora</taxon>
    </lineage>
</organism>
<evidence type="ECO:0000313" key="2">
    <source>
        <dbReference type="Proteomes" id="UP001480595"/>
    </source>
</evidence>
<gene>
    <name evidence="1" type="ORF">PG994_001217</name>
</gene>
<evidence type="ECO:0000313" key="1">
    <source>
        <dbReference type="EMBL" id="KAK8086243.1"/>
    </source>
</evidence>
<reference evidence="1 2" key="1">
    <citation type="submission" date="2023-01" db="EMBL/GenBank/DDBJ databases">
        <title>Analysis of 21 Apiospora genomes using comparative genomics revels a genus with tremendous synthesis potential of carbohydrate active enzymes and secondary metabolites.</title>
        <authorList>
            <person name="Sorensen T."/>
        </authorList>
    </citation>
    <scope>NUCLEOTIDE SEQUENCE [LARGE SCALE GENOMIC DNA]</scope>
    <source>
        <strain evidence="1 2">CBS 135458</strain>
    </source>
</reference>
<name>A0ABR1WSW1_9PEZI</name>
<protein>
    <submittedName>
        <fullName evidence="1">Uncharacterized protein</fullName>
    </submittedName>
</protein>
<sequence>MEIGAVGSRQYCHGFYPMGIVICTDPVSDPVPCDLRKLLDWSVNGGALFACDYRVRALAIVTTRADGNSQLPAGPTQPPLDPRSFVPFVSSSIGDAVQNHVGGARFFIVVDEYSMDPRSVGYESIVFVDRGPNGTFRAARGTFQTAQAVLTLLTLAKLPFGHLQKTAYTCRDGIYGKF</sequence>
<comment type="caution">
    <text evidence="1">The sequence shown here is derived from an EMBL/GenBank/DDBJ whole genome shotgun (WGS) entry which is preliminary data.</text>
</comment>
<proteinExistence type="predicted"/>